<dbReference type="GeneID" id="60059524"/>
<dbReference type="EMBL" id="WMQE01000013">
    <property type="protein sequence ID" value="MTK21234.1"/>
    <property type="molecule type" value="Genomic_DNA"/>
</dbReference>
<dbReference type="RefSeq" id="WP_006785509.1">
    <property type="nucleotide sequence ID" value="NZ_CABJBH010000004.1"/>
</dbReference>
<evidence type="ECO:0000313" key="1">
    <source>
        <dbReference type="EMBL" id="MTK21234.1"/>
    </source>
</evidence>
<proteinExistence type="predicted"/>
<organism evidence="1 2">
    <name type="scientific">Turicibacter sanguinis</name>
    <dbReference type="NCBI Taxonomy" id="154288"/>
    <lineage>
        <taxon>Bacteria</taxon>
        <taxon>Bacillati</taxon>
        <taxon>Bacillota</taxon>
        <taxon>Erysipelotrichia</taxon>
        <taxon>Erysipelotrichales</taxon>
        <taxon>Turicibacteraceae</taxon>
        <taxon>Turicibacter</taxon>
    </lineage>
</organism>
<reference evidence="1 2" key="1">
    <citation type="journal article" date="2019" name="Nat. Med.">
        <title>A library of human gut bacterial isolates paired with longitudinal multiomics data enables mechanistic microbiome research.</title>
        <authorList>
            <person name="Poyet M."/>
            <person name="Groussin M."/>
            <person name="Gibbons S.M."/>
            <person name="Avila-Pacheco J."/>
            <person name="Jiang X."/>
            <person name="Kearney S.M."/>
            <person name="Perrotta A.R."/>
            <person name="Berdy B."/>
            <person name="Zhao S."/>
            <person name="Lieberman T.D."/>
            <person name="Swanson P.K."/>
            <person name="Smith M."/>
            <person name="Roesemann S."/>
            <person name="Alexander J.E."/>
            <person name="Rich S.A."/>
            <person name="Livny J."/>
            <person name="Vlamakis H."/>
            <person name="Clish C."/>
            <person name="Bullock K."/>
            <person name="Deik A."/>
            <person name="Scott J."/>
            <person name="Pierce K.A."/>
            <person name="Xavier R.J."/>
            <person name="Alm E.J."/>
        </authorList>
    </citation>
    <scope>NUCLEOTIDE SEQUENCE [LARGE SCALE GENOMIC DNA]</scope>
    <source>
        <strain evidence="1 2">BIOML-A198</strain>
    </source>
</reference>
<dbReference type="OrthoDB" id="1655722at2"/>
<gene>
    <name evidence="1" type="ORF">GMA92_07340</name>
</gene>
<protein>
    <submittedName>
        <fullName evidence="1">Uncharacterized protein</fullName>
    </submittedName>
</protein>
<sequence>MGKNPKEWTTFLTGFNIGTFLSLISLVEVLMTRSSFKEYCIILAVILVNGTIIGVVLQYLLIHIHLTKNMGRAFYYAGDEIPKRLLEMRNHKLEKTLELMVGIQTRVKLNLIILIMLVLLLILSLLLPIIYCYRFESDMFLFNIGWSCILLMFMSRLVLIMTKNSRYIQFKINHLLDVHEFNNIQLKKEEL</sequence>
<comment type="caution">
    <text evidence="1">The sequence shown here is derived from an EMBL/GenBank/DDBJ whole genome shotgun (WGS) entry which is preliminary data.</text>
</comment>
<dbReference type="AlphaFoldDB" id="A0A173SQR9"/>
<name>A0A173SQR9_9FIRM</name>
<dbReference type="Proteomes" id="UP000487649">
    <property type="component" value="Unassembled WGS sequence"/>
</dbReference>
<accession>A0A173SQR9</accession>
<evidence type="ECO:0000313" key="2">
    <source>
        <dbReference type="Proteomes" id="UP000487649"/>
    </source>
</evidence>